<proteinExistence type="predicted"/>
<dbReference type="RefSeq" id="WP_040079796.1">
    <property type="nucleotide sequence ID" value="NZ_JAUKSZ010000050.1"/>
</dbReference>
<protein>
    <submittedName>
        <fullName evidence="1">Uncharacterized protein</fullName>
    </submittedName>
</protein>
<dbReference type="Proteomes" id="UP000839815">
    <property type="component" value="Unassembled WGS sequence"/>
</dbReference>
<dbReference type="EMBL" id="AAIURL010000056">
    <property type="protein sequence ID" value="ECI2861637.1"/>
    <property type="molecule type" value="Genomic_DNA"/>
</dbReference>
<reference evidence="1" key="1">
    <citation type="submission" date="2019-07" db="EMBL/GenBank/DDBJ databases">
        <authorList>
            <consortium name="GenomeTrakr network: Whole genome sequencing for foodborne pathogen traceback"/>
        </authorList>
    </citation>
    <scope>NUCLEOTIDE SEQUENCE [LARGE SCALE GENOMIC DNA]</scope>
    <source>
        <strain evidence="1">FSIS21720206</strain>
    </source>
</reference>
<sequence length="80" mass="9211">MSFITLTKTKFESRRTSDWWRIRFEKNKTTYTIRRQNIELVEGTGDDCALITLTSGRKIEVDQSVEHVSGFLLGQAGQKS</sequence>
<dbReference type="AlphaFoldDB" id="A0A5I8I2R0"/>
<name>A0A5I8I2R0_SALET</name>
<accession>A0A5I8I2R0</accession>
<organism evidence="1">
    <name type="scientific">Salmonella enterica subsp. enterica serovar Ouakam</name>
    <dbReference type="NCBI Taxonomy" id="1243585"/>
    <lineage>
        <taxon>Bacteria</taxon>
        <taxon>Pseudomonadati</taxon>
        <taxon>Pseudomonadota</taxon>
        <taxon>Gammaproteobacteria</taxon>
        <taxon>Enterobacterales</taxon>
        <taxon>Enterobacteriaceae</taxon>
        <taxon>Salmonella</taxon>
    </lineage>
</organism>
<comment type="caution">
    <text evidence="1">The sequence shown here is derived from an EMBL/GenBank/DDBJ whole genome shotgun (WGS) entry which is preliminary data.</text>
</comment>
<gene>
    <name evidence="1" type="ORF">CQU62_20070</name>
</gene>
<evidence type="ECO:0000313" key="1">
    <source>
        <dbReference type="EMBL" id="ECI2861637.1"/>
    </source>
</evidence>